<dbReference type="InterPro" id="IPR017972">
    <property type="entry name" value="Cyt_P450_CS"/>
</dbReference>
<evidence type="ECO:0000313" key="8">
    <source>
        <dbReference type="EMBL" id="OCK73321.1"/>
    </source>
</evidence>
<keyword evidence="7" id="KW-0503">Monooxygenase</keyword>
<evidence type="ECO:0000256" key="5">
    <source>
        <dbReference type="ARBA" id="ARBA00023004"/>
    </source>
</evidence>
<dbReference type="AlphaFoldDB" id="A0A8E2DWZ2"/>
<dbReference type="InterPro" id="IPR001128">
    <property type="entry name" value="Cyt_P450"/>
</dbReference>
<accession>A0A8E2DWZ2</accession>
<keyword evidence="3 6" id="KW-0479">Metal-binding</keyword>
<sequence>MAALFIEPPLLTKVTLCIASTLAFFLLRIIWLAFTGPLVSLPGPFISKVTNLVLKFYTLNGFKMQYVHALHQKYGPIVRISRDEVAVSDLQTTKKIHQIGARFRKTEWYSKLNTSQEHNIFTLVDPKAHQARRRLLSHPLSEKSLKELEPVVVENVKLAIRQIRKQIYMDGYVDLLRWFFFLATDIIGQLSFGESFRMLEYGKENQYSIDLKKVTFYNSLLVEIPYIIKPLSLLPLHFIKDLMSVGARRTCYAQESLQRYREYLKTNPDTDKPMLLSRHLKANGAGTLNKAEVESDTEAYILGGSDTTAVTLTYLIWAVSRHPEVQKRVIEEVQELPEIFNSDDLKGLPYMNMVIEETLRLYGAAPAGLPRAVPAEGRTLCGHFVPGGYTVTAHAFTLHRDERIFPSPEKFEPSRWANPTQNMKDAFMPFGGGGRICLGLHLARLELRMTLAHFYRAFPKGVKMASGMSDVDMEMENYFLIAPKAHHCLMTEA</sequence>
<dbReference type="Proteomes" id="UP000250266">
    <property type="component" value="Unassembled WGS sequence"/>
</dbReference>
<dbReference type="PROSITE" id="PS00086">
    <property type="entry name" value="CYTOCHROME_P450"/>
    <property type="match status" value="1"/>
</dbReference>
<dbReference type="InterPro" id="IPR036396">
    <property type="entry name" value="Cyt_P450_sf"/>
</dbReference>
<evidence type="ECO:0000256" key="4">
    <source>
        <dbReference type="ARBA" id="ARBA00023002"/>
    </source>
</evidence>
<dbReference type="PANTHER" id="PTHR24305:SF96">
    <property type="entry name" value="CYTOCHROME P450 MONOOXYGENASE STCB-RELATED"/>
    <property type="match status" value="1"/>
</dbReference>
<dbReference type="InterPro" id="IPR050121">
    <property type="entry name" value="Cytochrome_P450_monoxygenase"/>
</dbReference>
<dbReference type="GO" id="GO:0016705">
    <property type="term" value="F:oxidoreductase activity, acting on paired donors, with incorporation or reduction of molecular oxygen"/>
    <property type="evidence" value="ECO:0007669"/>
    <property type="project" value="InterPro"/>
</dbReference>
<feature type="binding site" description="axial binding residue" evidence="6">
    <location>
        <position position="437"/>
    </location>
    <ligand>
        <name>heme</name>
        <dbReference type="ChEBI" id="CHEBI:30413"/>
    </ligand>
    <ligandPart>
        <name>Fe</name>
        <dbReference type="ChEBI" id="CHEBI:18248"/>
    </ligandPart>
</feature>
<comment type="similarity">
    <text evidence="2 7">Belongs to the cytochrome P450 family.</text>
</comment>
<proteinExistence type="inferred from homology"/>
<evidence type="ECO:0000256" key="2">
    <source>
        <dbReference type="ARBA" id="ARBA00010617"/>
    </source>
</evidence>
<dbReference type="CDD" id="cd11059">
    <property type="entry name" value="CYP_fungal"/>
    <property type="match status" value="1"/>
</dbReference>
<evidence type="ECO:0000313" key="9">
    <source>
        <dbReference type="Proteomes" id="UP000250266"/>
    </source>
</evidence>
<keyword evidence="9" id="KW-1185">Reference proteome</keyword>
<dbReference type="Pfam" id="PF00067">
    <property type="entry name" value="p450"/>
    <property type="match status" value="1"/>
</dbReference>
<dbReference type="Gene3D" id="1.10.630.10">
    <property type="entry name" value="Cytochrome P450"/>
    <property type="match status" value="1"/>
</dbReference>
<dbReference type="PANTHER" id="PTHR24305">
    <property type="entry name" value="CYTOCHROME P450"/>
    <property type="match status" value="1"/>
</dbReference>
<evidence type="ECO:0000256" key="6">
    <source>
        <dbReference type="PIRSR" id="PIRSR602401-1"/>
    </source>
</evidence>
<gene>
    <name evidence="8" type="ORF">K432DRAFT_430647</name>
</gene>
<comment type="cofactor">
    <cofactor evidence="1 6">
        <name>heme</name>
        <dbReference type="ChEBI" id="CHEBI:30413"/>
    </cofactor>
</comment>
<reference evidence="8 9" key="1">
    <citation type="journal article" date="2016" name="Nat. Commun.">
        <title>Ectomycorrhizal ecology is imprinted in the genome of the dominant symbiotic fungus Cenococcum geophilum.</title>
        <authorList>
            <consortium name="DOE Joint Genome Institute"/>
            <person name="Peter M."/>
            <person name="Kohler A."/>
            <person name="Ohm R.A."/>
            <person name="Kuo A."/>
            <person name="Krutzmann J."/>
            <person name="Morin E."/>
            <person name="Arend M."/>
            <person name="Barry K.W."/>
            <person name="Binder M."/>
            <person name="Choi C."/>
            <person name="Clum A."/>
            <person name="Copeland A."/>
            <person name="Grisel N."/>
            <person name="Haridas S."/>
            <person name="Kipfer T."/>
            <person name="LaButti K."/>
            <person name="Lindquist E."/>
            <person name="Lipzen A."/>
            <person name="Maire R."/>
            <person name="Meier B."/>
            <person name="Mihaltcheva S."/>
            <person name="Molinier V."/>
            <person name="Murat C."/>
            <person name="Poggeler S."/>
            <person name="Quandt C.A."/>
            <person name="Sperisen C."/>
            <person name="Tritt A."/>
            <person name="Tisserant E."/>
            <person name="Crous P.W."/>
            <person name="Henrissat B."/>
            <person name="Nehls U."/>
            <person name="Egli S."/>
            <person name="Spatafora J.W."/>
            <person name="Grigoriev I.V."/>
            <person name="Martin F.M."/>
        </authorList>
    </citation>
    <scope>NUCLEOTIDE SEQUENCE [LARGE SCALE GENOMIC DNA]</scope>
    <source>
        <strain evidence="8 9">CBS 459.81</strain>
    </source>
</reference>
<dbReference type="GO" id="GO:0005506">
    <property type="term" value="F:iron ion binding"/>
    <property type="evidence" value="ECO:0007669"/>
    <property type="project" value="InterPro"/>
</dbReference>
<keyword evidence="5 6" id="KW-0408">Iron</keyword>
<organism evidence="8 9">
    <name type="scientific">Lepidopterella palustris CBS 459.81</name>
    <dbReference type="NCBI Taxonomy" id="1314670"/>
    <lineage>
        <taxon>Eukaryota</taxon>
        <taxon>Fungi</taxon>
        <taxon>Dikarya</taxon>
        <taxon>Ascomycota</taxon>
        <taxon>Pezizomycotina</taxon>
        <taxon>Dothideomycetes</taxon>
        <taxon>Pleosporomycetidae</taxon>
        <taxon>Mytilinidiales</taxon>
        <taxon>Argynnaceae</taxon>
        <taxon>Lepidopterella</taxon>
    </lineage>
</organism>
<dbReference type="PRINTS" id="PR00463">
    <property type="entry name" value="EP450I"/>
</dbReference>
<protein>
    <submittedName>
        <fullName evidence="8">Putative cytochrome P450</fullName>
    </submittedName>
</protein>
<dbReference type="GO" id="GO:0020037">
    <property type="term" value="F:heme binding"/>
    <property type="evidence" value="ECO:0007669"/>
    <property type="project" value="InterPro"/>
</dbReference>
<dbReference type="EMBL" id="KV745829">
    <property type="protein sequence ID" value="OCK73321.1"/>
    <property type="molecule type" value="Genomic_DNA"/>
</dbReference>
<evidence type="ECO:0000256" key="1">
    <source>
        <dbReference type="ARBA" id="ARBA00001971"/>
    </source>
</evidence>
<dbReference type="OrthoDB" id="1470350at2759"/>
<dbReference type="PRINTS" id="PR00385">
    <property type="entry name" value="P450"/>
</dbReference>
<dbReference type="GO" id="GO:0004497">
    <property type="term" value="F:monooxygenase activity"/>
    <property type="evidence" value="ECO:0007669"/>
    <property type="project" value="UniProtKB-KW"/>
</dbReference>
<dbReference type="InterPro" id="IPR002401">
    <property type="entry name" value="Cyt_P450_E_grp-I"/>
</dbReference>
<name>A0A8E2DWZ2_9PEZI</name>
<evidence type="ECO:0000256" key="7">
    <source>
        <dbReference type="RuleBase" id="RU000461"/>
    </source>
</evidence>
<dbReference type="SUPFAM" id="SSF48264">
    <property type="entry name" value="Cytochrome P450"/>
    <property type="match status" value="1"/>
</dbReference>
<keyword evidence="6 7" id="KW-0349">Heme</keyword>
<keyword evidence="4 7" id="KW-0560">Oxidoreductase</keyword>
<evidence type="ECO:0000256" key="3">
    <source>
        <dbReference type="ARBA" id="ARBA00022723"/>
    </source>
</evidence>